<sequence>MNLLHVNGKDIVNESGKKVMLRGTCVGGWMNMENFINGYPGTESNLRSLMKEKIGEELATFFFDEMADNFLAEDDFKFIAESGANCVRLAINYRHFEDDENPFVYKESGFKRLDKALDMCKKYNLYAIIDMHAVQGWQNSHWHSDNIWGLSLLWRDKLYQDRFYALWQEIARRYEDRSEVAGYELMNEPSSNTTIGDFPYNCDENYKSDSMRFNKIIKTATEKIREVDKRHIIFVQGDYYGHIFNIMDEPFDSNTVYSCHDYVVSGFGPGKYPGFYEQLRNDRVEESGEWNYDKQISHIMDSDAWKFAQKYSVPLWMGEFGSQYNTGEDDIPYRLASMNDQLKALNELGIHWTTWTYKDCGVMGWVTLAPDSKYMKLIAPVQKMKATLGAENFTGWRAASTAKGMVDDLAKYMEEVIGNPSFKHDSNTRCLSNAVLTGYAACLLQSEYVNLFAGYSKEGLKGILDSFSFDKCVINDGYIKILKERIRD</sequence>
<organism evidence="5 6">
    <name type="scientific">Mahella australiensis (strain DSM 15567 / CIP 107919 / 50-1 BON)</name>
    <dbReference type="NCBI Taxonomy" id="697281"/>
    <lineage>
        <taxon>Bacteria</taxon>
        <taxon>Bacillati</taxon>
        <taxon>Bacillota</taxon>
        <taxon>Clostridia</taxon>
        <taxon>Thermoanaerobacterales</taxon>
        <taxon>Thermoanaerobacterales Family IV. Incertae Sedis</taxon>
        <taxon>Mahella</taxon>
    </lineage>
</organism>
<evidence type="ECO:0000256" key="2">
    <source>
        <dbReference type="ARBA" id="ARBA00023295"/>
    </source>
</evidence>
<dbReference type="InterPro" id="IPR001547">
    <property type="entry name" value="Glyco_hydro_5"/>
</dbReference>
<dbReference type="Proteomes" id="UP000008457">
    <property type="component" value="Chromosome"/>
</dbReference>
<dbReference type="OrthoDB" id="9800475at2"/>
<dbReference type="GO" id="GO:0009251">
    <property type="term" value="P:glucan catabolic process"/>
    <property type="evidence" value="ECO:0007669"/>
    <property type="project" value="TreeGrafter"/>
</dbReference>
<dbReference type="SUPFAM" id="SSF51445">
    <property type="entry name" value="(Trans)glycosidases"/>
    <property type="match status" value="1"/>
</dbReference>
<gene>
    <name evidence="5" type="ordered locus">Mahau_1070</name>
</gene>
<evidence type="ECO:0000259" key="4">
    <source>
        <dbReference type="Pfam" id="PF00150"/>
    </source>
</evidence>
<keyword evidence="6" id="KW-1185">Reference proteome</keyword>
<dbReference type="KEGG" id="mas:Mahau_1070"/>
<dbReference type="PANTHER" id="PTHR31297:SF13">
    <property type="entry name" value="PUTATIVE-RELATED"/>
    <property type="match status" value="1"/>
</dbReference>
<dbReference type="GO" id="GO:0005576">
    <property type="term" value="C:extracellular region"/>
    <property type="evidence" value="ECO:0007669"/>
    <property type="project" value="TreeGrafter"/>
</dbReference>
<dbReference type="EMBL" id="CP002360">
    <property type="protein sequence ID" value="AEE96268.1"/>
    <property type="molecule type" value="Genomic_DNA"/>
</dbReference>
<keyword evidence="1 3" id="KW-0378">Hydrolase</keyword>
<name>F4A335_MAHA5</name>
<dbReference type="HOGENOM" id="CLU_031875_1_1_9"/>
<dbReference type="GO" id="GO:0008422">
    <property type="term" value="F:beta-glucosidase activity"/>
    <property type="evidence" value="ECO:0007669"/>
    <property type="project" value="TreeGrafter"/>
</dbReference>
<dbReference type="Gene3D" id="3.20.20.80">
    <property type="entry name" value="Glycosidases"/>
    <property type="match status" value="1"/>
</dbReference>
<evidence type="ECO:0000313" key="5">
    <source>
        <dbReference type="EMBL" id="AEE96268.1"/>
    </source>
</evidence>
<feature type="domain" description="Glycoside hydrolase family 5" evidence="4">
    <location>
        <begin position="71"/>
        <end position="359"/>
    </location>
</feature>
<dbReference type="AlphaFoldDB" id="F4A335"/>
<dbReference type="RefSeq" id="WP_013780698.1">
    <property type="nucleotide sequence ID" value="NC_015520.1"/>
</dbReference>
<comment type="similarity">
    <text evidence="3">Belongs to the glycosyl hydrolase 5 (cellulase A) family.</text>
</comment>
<evidence type="ECO:0000256" key="3">
    <source>
        <dbReference type="RuleBase" id="RU361153"/>
    </source>
</evidence>
<dbReference type="PANTHER" id="PTHR31297">
    <property type="entry name" value="GLUCAN ENDO-1,6-BETA-GLUCOSIDASE B"/>
    <property type="match status" value="1"/>
</dbReference>
<reference evidence="6" key="1">
    <citation type="submission" date="2010-11" db="EMBL/GenBank/DDBJ databases">
        <title>The complete genome of Mahella australiensis DSM 15567.</title>
        <authorList>
            <consortium name="US DOE Joint Genome Institute (JGI-PGF)"/>
            <person name="Lucas S."/>
            <person name="Copeland A."/>
            <person name="Lapidus A."/>
            <person name="Bruce D."/>
            <person name="Goodwin L."/>
            <person name="Pitluck S."/>
            <person name="Kyrpides N."/>
            <person name="Mavromatis K."/>
            <person name="Pagani I."/>
            <person name="Ivanova N."/>
            <person name="Teshima H."/>
            <person name="Brettin T."/>
            <person name="Detter J.C."/>
            <person name="Han C."/>
            <person name="Tapia R."/>
            <person name="Land M."/>
            <person name="Hauser L."/>
            <person name="Markowitz V."/>
            <person name="Cheng J.-F."/>
            <person name="Hugenholtz P."/>
            <person name="Woyke T."/>
            <person name="Wu D."/>
            <person name="Spring S."/>
            <person name="Pukall R."/>
            <person name="Steenblock K."/>
            <person name="Schneider S."/>
            <person name="Klenk H.-P."/>
            <person name="Eisen J.A."/>
        </authorList>
    </citation>
    <scope>NUCLEOTIDE SEQUENCE [LARGE SCALE GENOMIC DNA]</scope>
    <source>
        <strain evidence="6">DSM 15567 / CIP 107919 / 50-1 BON</strain>
    </source>
</reference>
<proteinExistence type="inferred from homology"/>
<keyword evidence="2 3" id="KW-0326">Glycosidase</keyword>
<protein>
    <submittedName>
        <fullName evidence="5">Glycoside hydrolase family 5</fullName>
    </submittedName>
</protein>
<reference evidence="5 6" key="2">
    <citation type="journal article" date="2011" name="Stand. Genomic Sci.">
        <title>Complete genome sequence of Mahella australiensis type strain (50-1 BON).</title>
        <authorList>
            <person name="Sikorski J."/>
            <person name="Teshima H."/>
            <person name="Nolan M."/>
            <person name="Lucas S."/>
            <person name="Hammon N."/>
            <person name="Deshpande S."/>
            <person name="Cheng J.F."/>
            <person name="Pitluck S."/>
            <person name="Liolios K."/>
            <person name="Pagani I."/>
            <person name="Ivanova N."/>
            <person name="Huntemann M."/>
            <person name="Mavromatis K."/>
            <person name="Ovchinikova G."/>
            <person name="Pati A."/>
            <person name="Tapia R."/>
            <person name="Han C."/>
            <person name="Goodwin L."/>
            <person name="Chen A."/>
            <person name="Palaniappan K."/>
            <person name="Land M."/>
            <person name="Hauser L."/>
            <person name="Ngatchou-Djao O.D."/>
            <person name="Rohde M."/>
            <person name="Pukall R."/>
            <person name="Spring S."/>
            <person name="Abt B."/>
            <person name="Goker M."/>
            <person name="Detter J.C."/>
            <person name="Woyke T."/>
            <person name="Bristow J."/>
            <person name="Markowitz V."/>
            <person name="Hugenholtz P."/>
            <person name="Eisen J.A."/>
            <person name="Kyrpides N.C."/>
            <person name="Klenk H.P."/>
            <person name="Lapidus A."/>
        </authorList>
    </citation>
    <scope>NUCLEOTIDE SEQUENCE [LARGE SCALE GENOMIC DNA]</scope>
    <source>
        <strain evidence="6">DSM 15567 / CIP 107919 / 50-1 BON</strain>
    </source>
</reference>
<dbReference type="eggNOG" id="COG2730">
    <property type="taxonomic scope" value="Bacteria"/>
</dbReference>
<evidence type="ECO:0000256" key="1">
    <source>
        <dbReference type="ARBA" id="ARBA00022801"/>
    </source>
</evidence>
<evidence type="ECO:0000313" key="6">
    <source>
        <dbReference type="Proteomes" id="UP000008457"/>
    </source>
</evidence>
<dbReference type="InterPro" id="IPR017853">
    <property type="entry name" value="GH"/>
</dbReference>
<dbReference type="Pfam" id="PF00150">
    <property type="entry name" value="Cellulase"/>
    <property type="match status" value="1"/>
</dbReference>
<dbReference type="GO" id="GO:0009986">
    <property type="term" value="C:cell surface"/>
    <property type="evidence" value="ECO:0007669"/>
    <property type="project" value="TreeGrafter"/>
</dbReference>
<accession>F4A335</accession>
<dbReference type="InterPro" id="IPR050386">
    <property type="entry name" value="Glycosyl_hydrolase_5"/>
</dbReference>
<dbReference type="STRING" id="697281.Mahau_1070"/>